<protein>
    <submittedName>
        <fullName evidence="2">Uncharacterized protein</fullName>
    </submittedName>
</protein>
<accession>A0A212DE34</accession>
<feature type="non-terminal residue" evidence="2">
    <location>
        <position position="132"/>
    </location>
</feature>
<gene>
    <name evidence="2" type="ORF">Celaphus_00004828</name>
</gene>
<feature type="compositionally biased region" description="Polar residues" evidence="1">
    <location>
        <begin position="121"/>
        <end position="132"/>
    </location>
</feature>
<proteinExistence type="predicted"/>
<dbReference type="Proteomes" id="UP000242450">
    <property type="component" value="Chromosome 4"/>
</dbReference>
<evidence type="ECO:0000313" key="3">
    <source>
        <dbReference type="Proteomes" id="UP000242450"/>
    </source>
</evidence>
<evidence type="ECO:0000313" key="2">
    <source>
        <dbReference type="EMBL" id="OWK16507.1"/>
    </source>
</evidence>
<feature type="non-terminal residue" evidence="2">
    <location>
        <position position="1"/>
    </location>
</feature>
<name>A0A212DE34_CEREH</name>
<sequence>ISPIHVIKQLELKSNSDTRKVLQTVLLRRPKSLEIKHFYLREMQENMNDFESQQRCDERNYKGMPVTNNRSLTDGRHCCCQRDVRIKPVENWLGLNFQDELHIIRSEGEMNGFDDPDKKINSSALRVDQGSS</sequence>
<organism evidence="2 3">
    <name type="scientific">Cervus elaphus hippelaphus</name>
    <name type="common">European red deer</name>
    <dbReference type="NCBI Taxonomy" id="46360"/>
    <lineage>
        <taxon>Eukaryota</taxon>
        <taxon>Metazoa</taxon>
        <taxon>Chordata</taxon>
        <taxon>Craniata</taxon>
        <taxon>Vertebrata</taxon>
        <taxon>Euteleostomi</taxon>
        <taxon>Mammalia</taxon>
        <taxon>Eutheria</taxon>
        <taxon>Laurasiatheria</taxon>
        <taxon>Artiodactyla</taxon>
        <taxon>Ruminantia</taxon>
        <taxon>Pecora</taxon>
        <taxon>Cervidae</taxon>
        <taxon>Cervinae</taxon>
        <taxon>Cervus</taxon>
    </lineage>
</organism>
<keyword evidence="3" id="KW-1185">Reference proteome</keyword>
<comment type="caution">
    <text evidence="2">The sequence shown here is derived from an EMBL/GenBank/DDBJ whole genome shotgun (WGS) entry which is preliminary data.</text>
</comment>
<reference evidence="2 3" key="1">
    <citation type="journal article" date="2018" name="Mol. Genet. Genomics">
        <title>The red deer Cervus elaphus genome CerEla1.0: sequencing, annotating, genes, and chromosomes.</title>
        <authorList>
            <person name="Bana N.A."/>
            <person name="Nyiri A."/>
            <person name="Nagy J."/>
            <person name="Frank K."/>
            <person name="Nagy T."/>
            <person name="Steger V."/>
            <person name="Schiller M."/>
            <person name="Lakatos P."/>
            <person name="Sugar L."/>
            <person name="Horn P."/>
            <person name="Barta E."/>
            <person name="Orosz L."/>
        </authorList>
    </citation>
    <scope>NUCLEOTIDE SEQUENCE [LARGE SCALE GENOMIC DNA]</scope>
    <source>
        <strain evidence="2">Hungarian</strain>
    </source>
</reference>
<dbReference type="AlphaFoldDB" id="A0A212DE34"/>
<feature type="region of interest" description="Disordered" evidence="1">
    <location>
        <begin position="109"/>
        <end position="132"/>
    </location>
</feature>
<dbReference type="EMBL" id="MKHE01000004">
    <property type="protein sequence ID" value="OWK16507.1"/>
    <property type="molecule type" value="Genomic_DNA"/>
</dbReference>
<dbReference type="OrthoDB" id="9411774at2759"/>
<evidence type="ECO:0000256" key="1">
    <source>
        <dbReference type="SAM" id="MobiDB-lite"/>
    </source>
</evidence>